<keyword evidence="3" id="KW-0813">Transport</keyword>
<dbReference type="RefSeq" id="WP_155872618.1">
    <property type="nucleotide sequence ID" value="NZ_CP168248.1"/>
</dbReference>
<evidence type="ECO:0000313" key="10">
    <source>
        <dbReference type="Proteomes" id="UP000423525"/>
    </source>
</evidence>
<name>A0A6I8MFQ0_9CORY</name>
<dbReference type="AlphaFoldDB" id="A0A6I8MFQ0"/>
<keyword evidence="7 8" id="KW-0472">Membrane</keyword>
<dbReference type="Proteomes" id="UP000423525">
    <property type="component" value="Chromosome"/>
</dbReference>
<dbReference type="PANTHER" id="PTHR30269">
    <property type="entry name" value="TRANSMEMBRANE PROTEIN YFCA"/>
    <property type="match status" value="1"/>
</dbReference>
<dbReference type="Pfam" id="PF01925">
    <property type="entry name" value="TauE"/>
    <property type="match status" value="1"/>
</dbReference>
<comment type="similarity">
    <text evidence="2 8">Belongs to the 4-toluene sulfonate uptake permease (TSUP) (TC 2.A.102) family.</text>
</comment>
<feature type="transmembrane region" description="Helical" evidence="8">
    <location>
        <begin position="71"/>
        <end position="89"/>
    </location>
</feature>
<accession>A0A6I8MFQ0</accession>
<keyword evidence="5 8" id="KW-0812">Transmembrane</keyword>
<evidence type="ECO:0000256" key="7">
    <source>
        <dbReference type="ARBA" id="ARBA00023136"/>
    </source>
</evidence>
<sequence length="247" mass="25361">MGFALVVLIIVIIGSLLQRVSGMGLGLVAGPILTLLLGPVEGILVLNILAAINAVFITINVRKHVEWKKCALIGSVLILGAIPGAWLITQVSTSLLQLLVGLLLLVALALVVFGAVYLPPARGKIPAIVAGIAGGFMNTLAGVAGPAITVYAQASKWDQQRFAATLQPIFVISGLVSFIVKIVSGAGTISQISAWVWILGIAGMFIGISLGARASRIVSRTHARKLALLLATGGGVSAVVRGLVGIL</sequence>
<gene>
    <name evidence="9" type="ORF">FRC0190_01110</name>
</gene>
<evidence type="ECO:0000256" key="2">
    <source>
        <dbReference type="ARBA" id="ARBA00009142"/>
    </source>
</evidence>
<evidence type="ECO:0000256" key="3">
    <source>
        <dbReference type="ARBA" id="ARBA00022448"/>
    </source>
</evidence>
<evidence type="ECO:0000256" key="4">
    <source>
        <dbReference type="ARBA" id="ARBA00022475"/>
    </source>
</evidence>
<dbReference type="InterPro" id="IPR052017">
    <property type="entry name" value="TSUP"/>
</dbReference>
<feature type="transmembrane region" description="Helical" evidence="8">
    <location>
        <begin position="169"/>
        <end position="189"/>
    </location>
</feature>
<evidence type="ECO:0000256" key="1">
    <source>
        <dbReference type="ARBA" id="ARBA00004651"/>
    </source>
</evidence>
<reference evidence="9 10" key="1">
    <citation type="submission" date="2019-11" db="EMBL/GenBank/DDBJ databases">
        <authorList>
            <person name="Brisse S."/>
        </authorList>
    </citation>
    <scope>NUCLEOTIDE SEQUENCE [LARGE SCALE GENOMIC DNA]</scope>
    <source>
        <strain evidence="9">FRC0190</strain>
    </source>
</reference>
<feature type="transmembrane region" description="Helical" evidence="8">
    <location>
        <begin position="95"/>
        <end position="118"/>
    </location>
</feature>
<keyword evidence="6 8" id="KW-1133">Transmembrane helix</keyword>
<protein>
    <recommendedName>
        <fullName evidence="8">Probable membrane transporter protein</fullName>
    </recommendedName>
</protein>
<evidence type="ECO:0000256" key="5">
    <source>
        <dbReference type="ARBA" id="ARBA00022692"/>
    </source>
</evidence>
<proteinExistence type="inferred from homology"/>
<evidence type="ECO:0000256" key="8">
    <source>
        <dbReference type="RuleBase" id="RU363041"/>
    </source>
</evidence>
<organism evidence="9 10">
    <name type="scientific">Corynebacterium rouxii</name>
    <dbReference type="NCBI Taxonomy" id="2719119"/>
    <lineage>
        <taxon>Bacteria</taxon>
        <taxon>Bacillati</taxon>
        <taxon>Actinomycetota</taxon>
        <taxon>Actinomycetes</taxon>
        <taxon>Mycobacteriales</taxon>
        <taxon>Corynebacteriaceae</taxon>
        <taxon>Corynebacterium</taxon>
    </lineage>
</organism>
<feature type="transmembrane region" description="Helical" evidence="8">
    <location>
        <begin position="195"/>
        <end position="214"/>
    </location>
</feature>
<dbReference type="InterPro" id="IPR002781">
    <property type="entry name" value="TM_pro_TauE-like"/>
</dbReference>
<dbReference type="GO" id="GO:0005886">
    <property type="term" value="C:plasma membrane"/>
    <property type="evidence" value="ECO:0007669"/>
    <property type="project" value="UniProtKB-SubCell"/>
</dbReference>
<dbReference type="PANTHER" id="PTHR30269:SF37">
    <property type="entry name" value="MEMBRANE TRANSPORTER PROTEIN"/>
    <property type="match status" value="1"/>
</dbReference>
<dbReference type="EMBL" id="LR738855">
    <property type="protein sequence ID" value="VZH85129.1"/>
    <property type="molecule type" value="Genomic_DNA"/>
</dbReference>
<keyword evidence="4 8" id="KW-1003">Cell membrane</keyword>
<evidence type="ECO:0000313" key="9">
    <source>
        <dbReference type="EMBL" id="VZH85129.1"/>
    </source>
</evidence>
<evidence type="ECO:0000256" key="6">
    <source>
        <dbReference type="ARBA" id="ARBA00022989"/>
    </source>
</evidence>
<feature type="transmembrane region" description="Helical" evidence="8">
    <location>
        <begin position="226"/>
        <end position="244"/>
    </location>
</feature>
<dbReference type="KEGG" id="crf:FRC0190_01110"/>
<comment type="subcellular location">
    <subcellularLocation>
        <location evidence="1 8">Cell membrane</location>
        <topology evidence="1 8">Multi-pass membrane protein</topology>
    </subcellularLocation>
</comment>
<feature type="transmembrane region" description="Helical" evidence="8">
    <location>
        <begin position="32"/>
        <end position="59"/>
    </location>
</feature>